<reference evidence="3 4" key="2">
    <citation type="submission" date="2018-11" db="EMBL/GenBank/DDBJ databases">
        <authorList>
            <consortium name="Pathogen Informatics"/>
        </authorList>
    </citation>
    <scope>NUCLEOTIDE SEQUENCE [LARGE SCALE GENOMIC DNA]</scope>
</reference>
<dbReference type="GO" id="GO:0097602">
    <property type="term" value="F:cullin family protein binding"/>
    <property type="evidence" value="ECO:0007669"/>
    <property type="project" value="TreeGrafter"/>
</dbReference>
<protein>
    <recommendedName>
        <fullName evidence="1">Coiled-coil domain-containing protein 22 homolog</fullName>
    </recommendedName>
</protein>
<dbReference type="EMBL" id="UYSL01019842">
    <property type="protein sequence ID" value="VDL70511.1"/>
    <property type="molecule type" value="Genomic_DNA"/>
</dbReference>
<name>A0A0N4XVS0_NIPBR</name>
<evidence type="ECO:0000259" key="2">
    <source>
        <dbReference type="Pfam" id="PF05667"/>
    </source>
</evidence>
<organism evidence="5">
    <name type="scientific">Nippostrongylus brasiliensis</name>
    <name type="common">Rat hookworm</name>
    <dbReference type="NCBI Taxonomy" id="27835"/>
    <lineage>
        <taxon>Eukaryota</taxon>
        <taxon>Metazoa</taxon>
        <taxon>Ecdysozoa</taxon>
        <taxon>Nematoda</taxon>
        <taxon>Chromadorea</taxon>
        <taxon>Rhabditida</taxon>
        <taxon>Rhabditina</taxon>
        <taxon>Rhabditomorpha</taxon>
        <taxon>Strongyloidea</taxon>
        <taxon>Heligmosomidae</taxon>
        <taxon>Nippostrongylus</taxon>
    </lineage>
</organism>
<dbReference type="PANTHER" id="PTHR15668">
    <property type="entry name" value="JM1 PROTEIN"/>
    <property type="match status" value="1"/>
</dbReference>
<dbReference type="STRING" id="27835.A0A0N4XVS0"/>
<evidence type="ECO:0000256" key="1">
    <source>
        <dbReference type="ARBA" id="ARBA00017553"/>
    </source>
</evidence>
<sequence length="221" mass="25687">MAEFCRNRSHRETHCWVQREDCPEAFSLASTTAFRDSREVLASIIVSSESSGPVKLTRMKPPTAARKSWEMLQKSHLERERTHAVDRGLIVRLIAETIAGMQKQDAEILKVFSDIKSVQRELKWVSQTLYRAFNPIEDVLFEDVEDRKGERAYKLFGRLHVSCLNSVEAIERNGALLRQNEELVDLVEAEQQRQFAQQLQRICRDAEDVMKENERLEELLK</sequence>
<evidence type="ECO:0000313" key="3">
    <source>
        <dbReference type="EMBL" id="VDL70511.1"/>
    </source>
</evidence>
<dbReference type="InterPro" id="IPR048348">
    <property type="entry name" value="CCDC22_CC"/>
</dbReference>
<reference evidence="5" key="1">
    <citation type="submission" date="2016-04" db="UniProtKB">
        <authorList>
            <consortium name="WormBaseParasite"/>
        </authorList>
    </citation>
    <scope>IDENTIFICATION</scope>
</reference>
<dbReference type="AlphaFoldDB" id="A0A0N4XVS0"/>
<accession>A0A0N4XVS0</accession>
<dbReference type="Proteomes" id="UP000271162">
    <property type="component" value="Unassembled WGS sequence"/>
</dbReference>
<dbReference type="Pfam" id="PF05667">
    <property type="entry name" value="CCDC22_CC"/>
    <property type="match status" value="1"/>
</dbReference>
<proteinExistence type="predicted"/>
<dbReference type="WBParaSite" id="NBR_0000692101-mRNA-1">
    <property type="protein sequence ID" value="NBR_0000692101-mRNA-1"/>
    <property type="gene ID" value="NBR_0000692101"/>
</dbReference>
<gene>
    <name evidence="3" type="ORF">NBR_LOCUS6922</name>
</gene>
<evidence type="ECO:0000313" key="4">
    <source>
        <dbReference type="Proteomes" id="UP000271162"/>
    </source>
</evidence>
<feature type="domain" description="CCDC22 coiled-coil" evidence="2">
    <location>
        <begin position="82"/>
        <end position="193"/>
    </location>
</feature>
<evidence type="ECO:0000313" key="5">
    <source>
        <dbReference type="WBParaSite" id="NBR_0000692101-mRNA-1"/>
    </source>
</evidence>
<keyword evidence="4" id="KW-1185">Reference proteome</keyword>
<dbReference type="InterPro" id="IPR008530">
    <property type="entry name" value="CCDC22"/>
</dbReference>
<dbReference type="PANTHER" id="PTHR15668:SF4">
    <property type="entry name" value="COILED-COIL DOMAIN-CONTAINING PROTEIN 22"/>
    <property type="match status" value="1"/>
</dbReference>
<dbReference type="GO" id="GO:2000060">
    <property type="term" value="P:positive regulation of ubiquitin-dependent protein catabolic process"/>
    <property type="evidence" value="ECO:0007669"/>
    <property type="project" value="TreeGrafter"/>
</dbReference>